<keyword evidence="4" id="KW-0863">Zinc-finger</keyword>
<dbReference type="GO" id="GO:0036435">
    <property type="term" value="F:K48-linked polyubiquitin modification-dependent protein binding"/>
    <property type="evidence" value="ECO:0007669"/>
    <property type="project" value="TreeGrafter"/>
</dbReference>
<dbReference type="GO" id="GO:0070530">
    <property type="term" value="F:K63-linked polyubiquitin modification-dependent protein binding"/>
    <property type="evidence" value="ECO:0007669"/>
    <property type="project" value="TreeGrafter"/>
</dbReference>
<dbReference type="InterPro" id="IPR044066">
    <property type="entry name" value="TRIAD_supradom"/>
</dbReference>
<keyword evidence="10" id="KW-1185">Reference proteome</keyword>
<name>A0A674GKC9_TAEGU</name>
<dbReference type="Proteomes" id="UP000007754">
    <property type="component" value="Unplaced"/>
</dbReference>
<dbReference type="InterPro" id="IPR026254">
    <property type="entry name" value="RNF31-like"/>
</dbReference>
<dbReference type="GO" id="GO:0008270">
    <property type="term" value="F:zinc ion binding"/>
    <property type="evidence" value="ECO:0007669"/>
    <property type="project" value="UniProtKB-KW"/>
</dbReference>
<dbReference type="Gene3D" id="1.20.120.1750">
    <property type="match status" value="1"/>
</dbReference>
<evidence type="ECO:0000256" key="6">
    <source>
        <dbReference type="ARBA" id="ARBA00022833"/>
    </source>
</evidence>
<keyword evidence="7" id="KW-0812">Transmembrane</keyword>
<keyword evidence="1" id="KW-0808">Transferase</keyword>
<dbReference type="SMART" id="SM00647">
    <property type="entry name" value="IBR"/>
    <property type="match status" value="2"/>
</dbReference>
<dbReference type="PROSITE" id="PS51873">
    <property type="entry name" value="TRIAD"/>
    <property type="match status" value="1"/>
</dbReference>
<evidence type="ECO:0000313" key="10">
    <source>
        <dbReference type="Proteomes" id="UP000007754"/>
    </source>
</evidence>
<dbReference type="GeneTree" id="ENSGT00530000064112"/>
<reference evidence="9" key="1">
    <citation type="submission" date="2025-08" db="UniProtKB">
        <authorList>
            <consortium name="Ensembl"/>
        </authorList>
    </citation>
    <scope>IDENTIFICATION</scope>
</reference>
<organism evidence="9 10">
    <name type="scientific">Taeniopygia guttata</name>
    <name type="common">Zebra finch</name>
    <name type="synonym">Poephila guttata</name>
    <dbReference type="NCBI Taxonomy" id="59729"/>
    <lineage>
        <taxon>Eukaryota</taxon>
        <taxon>Metazoa</taxon>
        <taxon>Chordata</taxon>
        <taxon>Craniata</taxon>
        <taxon>Vertebrata</taxon>
        <taxon>Euteleostomi</taxon>
        <taxon>Archelosauria</taxon>
        <taxon>Archosauria</taxon>
        <taxon>Dinosauria</taxon>
        <taxon>Saurischia</taxon>
        <taxon>Theropoda</taxon>
        <taxon>Coelurosauria</taxon>
        <taxon>Aves</taxon>
        <taxon>Neognathae</taxon>
        <taxon>Neoaves</taxon>
        <taxon>Telluraves</taxon>
        <taxon>Australaves</taxon>
        <taxon>Passeriformes</taxon>
        <taxon>Passeroidea</taxon>
        <taxon>Estrildidae</taxon>
        <taxon>Estrildinae</taxon>
        <taxon>Taeniopygia</taxon>
    </lineage>
</organism>
<dbReference type="GO" id="GO:0097039">
    <property type="term" value="P:protein linear polyubiquitination"/>
    <property type="evidence" value="ECO:0007669"/>
    <property type="project" value="TreeGrafter"/>
</dbReference>
<feature type="transmembrane region" description="Helical" evidence="7">
    <location>
        <begin position="26"/>
        <end position="47"/>
    </location>
</feature>
<dbReference type="InterPro" id="IPR002867">
    <property type="entry name" value="IBR_dom"/>
</dbReference>
<dbReference type="AlphaFoldDB" id="A0A674GKC9"/>
<evidence type="ECO:0000256" key="4">
    <source>
        <dbReference type="ARBA" id="ARBA00022771"/>
    </source>
</evidence>
<sequence length="584" mass="67566">MAAIPITTTGGSTTINSMNWDQTGSLLVYTGFYWFILVHTGSYWFILVFSPGTGPGPALPRSPDWFILVYTGFFGFLWVFLGFIGFYWFILVYTGLYWFILVYTGQMQWLPGCSCPLCPECFRLHFTVGLRERGVGALGCPSCGRPDLRDDAQRLWYWSTLEPALRRCLDPDTFGLVTRKLTELELLRDPQFLWCPHCSFGFIFEAERGPAQCPQCHQCCCPRCQLPWDPRHSSLSCADFGVWIRSRDPPQGLGAFLGEAGIACPQCGQRFALARGGCLHFQCSQCRHQFCAGCGVPFHRPGSGNVAFETEPPPEAPPNPTGLYWFILVWTGLYWDTTKFTFSPPKFPFSPQNSQFFIIFSPFSPKFPFFPPFSPHFSPHLGIFSPKSPFFPIFPHLFPHFSPHFFPTFSPFFPHFSPFFPIFSPFSPFSPIFPPKLPIYFLFFPHFSPQNPHFSPRFPPKNPLFFFIFPHFSPKIPIFFFFSNFSPKNRNFSFISPHFFPISPTFFPHFLPQNTPFFPHFPPFFPHFFSHFSPFFPIFPHFPPFFPIFPHLFPLFPHFSPFSPIFSPFFPIFPHIFPQTPHFY</sequence>
<evidence type="ECO:0000259" key="8">
    <source>
        <dbReference type="PROSITE" id="PS51873"/>
    </source>
</evidence>
<dbReference type="SUPFAM" id="SSF57850">
    <property type="entry name" value="RING/U-box"/>
    <property type="match status" value="2"/>
</dbReference>
<dbReference type="Pfam" id="PF22191">
    <property type="entry name" value="IBR_1"/>
    <property type="match status" value="1"/>
</dbReference>
<keyword evidence="2" id="KW-0479">Metal-binding</keyword>
<dbReference type="PANTHER" id="PTHR16004:SF5">
    <property type="entry name" value="E3 UBIQUITIN-PROTEIN LIGASE RNF31"/>
    <property type="match status" value="1"/>
</dbReference>
<dbReference type="PANTHER" id="PTHR16004">
    <property type="entry name" value="RING FINGER PROTEIN 31-RELATED"/>
    <property type="match status" value="1"/>
</dbReference>
<accession>A0A674GKC9</accession>
<evidence type="ECO:0000256" key="7">
    <source>
        <dbReference type="SAM" id="Phobius"/>
    </source>
</evidence>
<evidence type="ECO:0000256" key="1">
    <source>
        <dbReference type="ARBA" id="ARBA00022679"/>
    </source>
</evidence>
<evidence type="ECO:0000256" key="5">
    <source>
        <dbReference type="ARBA" id="ARBA00022786"/>
    </source>
</evidence>
<evidence type="ECO:0000256" key="2">
    <source>
        <dbReference type="ARBA" id="ARBA00022723"/>
    </source>
</evidence>
<protein>
    <recommendedName>
        <fullName evidence="8">RING-type domain-containing protein</fullName>
    </recommendedName>
</protein>
<dbReference type="GO" id="GO:0071797">
    <property type="term" value="C:LUBAC complex"/>
    <property type="evidence" value="ECO:0007669"/>
    <property type="project" value="InterPro"/>
</dbReference>
<keyword evidence="7" id="KW-1133">Transmembrane helix</keyword>
<dbReference type="InParanoid" id="A0A674GKC9"/>
<dbReference type="Ensembl" id="ENSTGUT00000032888.1">
    <property type="protein sequence ID" value="ENSTGUP00000022855.1"/>
    <property type="gene ID" value="ENSTGUG00000024154.1"/>
</dbReference>
<keyword evidence="6" id="KW-0862">Zinc</keyword>
<evidence type="ECO:0000256" key="3">
    <source>
        <dbReference type="ARBA" id="ARBA00022737"/>
    </source>
</evidence>
<dbReference type="GO" id="GO:1990450">
    <property type="term" value="F:linear polyubiquitin binding"/>
    <property type="evidence" value="ECO:0007669"/>
    <property type="project" value="TreeGrafter"/>
</dbReference>
<proteinExistence type="predicted"/>
<reference evidence="9" key="2">
    <citation type="submission" date="2025-09" db="UniProtKB">
        <authorList>
            <consortium name="Ensembl"/>
        </authorList>
    </citation>
    <scope>IDENTIFICATION</scope>
</reference>
<evidence type="ECO:0000313" key="9">
    <source>
        <dbReference type="Ensembl" id="ENSTGUP00000022855.1"/>
    </source>
</evidence>
<feature type="transmembrane region" description="Helical" evidence="7">
    <location>
        <begin position="67"/>
        <end position="100"/>
    </location>
</feature>
<dbReference type="GO" id="GO:0061630">
    <property type="term" value="F:ubiquitin protein ligase activity"/>
    <property type="evidence" value="ECO:0007669"/>
    <property type="project" value="TreeGrafter"/>
</dbReference>
<keyword evidence="3" id="KW-0677">Repeat</keyword>
<keyword evidence="7" id="KW-0472">Membrane</keyword>
<keyword evidence="5" id="KW-0833">Ubl conjugation pathway</keyword>
<feature type="domain" description="RING-type" evidence="8">
    <location>
        <begin position="90"/>
        <end position="314"/>
    </location>
</feature>